<feature type="chain" id="PRO_5016836964" evidence="2">
    <location>
        <begin position="35"/>
        <end position="336"/>
    </location>
</feature>
<evidence type="ECO:0000313" key="7">
    <source>
        <dbReference type="Proteomes" id="UP000253345"/>
    </source>
</evidence>
<dbReference type="SUPFAM" id="SSF111369">
    <property type="entry name" value="HlyD-like secretion proteins"/>
    <property type="match status" value="1"/>
</dbReference>
<keyword evidence="7" id="KW-1185">Reference proteome</keyword>
<feature type="domain" description="Multidrug resistance protein MdtA-like alpha-helical hairpin" evidence="3">
    <location>
        <begin position="110"/>
        <end position="178"/>
    </location>
</feature>
<dbReference type="InterPro" id="IPR058625">
    <property type="entry name" value="MdtA-like_BSH"/>
</dbReference>
<reference evidence="6 7" key="1">
    <citation type="submission" date="2018-07" db="EMBL/GenBank/DDBJ databases">
        <title>Genomic Encyclopedia of Type Strains, Phase III (KMG-III): the genomes of soil and plant-associated and newly described type strains.</title>
        <authorList>
            <person name="Whitman W."/>
        </authorList>
    </citation>
    <scope>NUCLEOTIDE SEQUENCE [LARGE SCALE GENOMIC DNA]</scope>
    <source>
        <strain evidence="6 7">CECT 8525</strain>
    </source>
</reference>
<accession>A0A368ZCR8</accession>
<feature type="domain" description="Multidrug resistance protein MdtA-like barrel-sandwich hybrid" evidence="4">
    <location>
        <begin position="69"/>
        <end position="202"/>
    </location>
</feature>
<dbReference type="GO" id="GO:0022857">
    <property type="term" value="F:transmembrane transporter activity"/>
    <property type="evidence" value="ECO:0007669"/>
    <property type="project" value="InterPro"/>
</dbReference>
<protein>
    <submittedName>
        <fullName evidence="6">Membrane fusion protein (Multidrug efflux system)</fullName>
    </submittedName>
</protein>
<dbReference type="NCBIfam" id="TIGR01730">
    <property type="entry name" value="RND_mfp"/>
    <property type="match status" value="1"/>
</dbReference>
<evidence type="ECO:0000256" key="2">
    <source>
        <dbReference type="SAM" id="SignalP"/>
    </source>
</evidence>
<feature type="domain" description="Multidrug resistance protein MdtA-like beta-barrel" evidence="5">
    <location>
        <begin position="219"/>
        <end position="294"/>
    </location>
</feature>
<sequence>MGAFMNLGTRDFGHSVTAILATVALLATAPASLAQEADAPPPTVVVKAAEKREVPRTSEFIGRIQAVERVDIQVRVTGTLLKPQFKEGDTVEPGQLLYEIEPAPFQAEVNSNEAQLASATAAATNADINNKRAQELLVTRTGSQANADTRKAEFEQAAAQVEIAKAALDVSRITLGYTRISAPIHGRVGRTAITEGNIVSPASGPLTTIVKDDTVWALFAPSQREVLEYKKADYANPPVVRLKLADGSMYSGEGSIDYMDNIVDPSTDSQILRATFQNPDRVLTDGQTIRVVIEQPADAPVLVVPQVALAADQTGTFVLTVDGESKVATKYGSGSV</sequence>
<dbReference type="Pfam" id="PF25876">
    <property type="entry name" value="HH_MFP_RND"/>
    <property type="match status" value="1"/>
</dbReference>
<comment type="similarity">
    <text evidence="1">Belongs to the membrane fusion protein (MFP) (TC 8.A.1) family.</text>
</comment>
<dbReference type="GO" id="GO:0046677">
    <property type="term" value="P:response to antibiotic"/>
    <property type="evidence" value="ECO:0007669"/>
    <property type="project" value="TreeGrafter"/>
</dbReference>
<dbReference type="Gene3D" id="2.40.50.100">
    <property type="match status" value="1"/>
</dbReference>
<dbReference type="AlphaFoldDB" id="A0A368ZCR8"/>
<dbReference type="PANTHER" id="PTHR30158:SF3">
    <property type="entry name" value="MULTIDRUG EFFLUX PUMP SUBUNIT ACRA-RELATED"/>
    <property type="match status" value="1"/>
</dbReference>
<dbReference type="Gene3D" id="2.40.30.170">
    <property type="match status" value="1"/>
</dbReference>
<organism evidence="6 7">
    <name type="scientific">Paracoccus lutimaris</name>
    <dbReference type="NCBI Taxonomy" id="1490030"/>
    <lineage>
        <taxon>Bacteria</taxon>
        <taxon>Pseudomonadati</taxon>
        <taxon>Pseudomonadota</taxon>
        <taxon>Alphaproteobacteria</taxon>
        <taxon>Rhodobacterales</taxon>
        <taxon>Paracoccaceae</taxon>
        <taxon>Paracoccus</taxon>
    </lineage>
</organism>
<keyword evidence="2" id="KW-0732">Signal</keyword>
<dbReference type="PANTHER" id="PTHR30158">
    <property type="entry name" value="ACRA/E-RELATED COMPONENT OF DRUG EFFLUX TRANSPORTER"/>
    <property type="match status" value="1"/>
</dbReference>
<evidence type="ECO:0000256" key="1">
    <source>
        <dbReference type="ARBA" id="ARBA00009477"/>
    </source>
</evidence>
<name>A0A368ZCR8_9RHOB</name>
<dbReference type="EMBL" id="QPJL01000002">
    <property type="protein sequence ID" value="RCW88284.1"/>
    <property type="molecule type" value="Genomic_DNA"/>
</dbReference>
<dbReference type="Pfam" id="PF25944">
    <property type="entry name" value="Beta-barrel_RND"/>
    <property type="match status" value="1"/>
</dbReference>
<dbReference type="InterPro" id="IPR006143">
    <property type="entry name" value="RND_pump_MFP"/>
</dbReference>
<dbReference type="InterPro" id="IPR058624">
    <property type="entry name" value="MdtA-like_HH"/>
</dbReference>
<dbReference type="GO" id="GO:0005886">
    <property type="term" value="C:plasma membrane"/>
    <property type="evidence" value="ECO:0007669"/>
    <property type="project" value="TreeGrafter"/>
</dbReference>
<gene>
    <name evidence="6" type="ORF">DFP89_102214</name>
</gene>
<evidence type="ECO:0000259" key="5">
    <source>
        <dbReference type="Pfam" id="PF25944"/>
    </source>
</evidence>
<feature type="signal peptide" evidence="2">
    <location>
        <begin position="1"/>
        <end position="34"/>
    </location>
</feature>
<dbReference type="GO" id="GO:0030313">
    <property type="term" value="C:cell envelope"/>
    <property type="evidence" value="ECO:0007669"/>
    <property type="project" value="UniProtKB-SubCell"/>
</dbReference>
<dbReference type="InterPro" id="IPR058626">
    <property type="entry name" value="MdtA-like_b-barrel"/>
</dbReference>
<evidence type="ECO:0000259" key="4">
    <source>
        <dbReference type="Pfam" id="PF25917"/>
    </source>
</evidence>
<proteinExistence type="inferred from homology"/>
<dbReference type="Proteomes" id="UP000253345">
    <property type="component" value="Unassembled WGS sequence"/>
</dbReference>
<dbReference type="OrthoDB" id="9816569at2"/>
<comment type="caution">
    <text evidence="6">The sequence shown here is derived from an EMBL/GenBank/DDBJ whole genome shotgun (WGS) entry which is preliminary data.</text>
</comment>
<evidence type="ECO:0000313" key="6">
    <source>
        <dbReference type="EMBL" id="RCW88284.1"/>
    </source>
</evidence>
<evidence type="ECO:0000259" key="3">
    <source>
        <dbReference type="Pfam" id="PF25876"/>
    </source>
</evidence>
<dbReference type="Pfam" id="PF25917">
    <property type="entry name" value="BSH_RND"/>
    <property type="match status" value="1"/>
</dbReference>
<dbReference type="Gene3D" id="1.10.287.470">
    <property type="entry name" value="Helix hairpin bin"/>
    <property type="match status" value="1"/>
</dbReference>